<protein>
    <submittedName>
        <fullName evidence="1">Uncharacterized protein</fullName>
    </submittedName>
</protein>
<sequence>MPVSFPDPVPDWSLYRKCRQSCPLRNPGF</sequence>
<accession>A0A8S5S5L2</accession>
<proteinExistence type="predicted"/>
<reference evidence="1" key="1">
    <citation type="journal article" date="2021" name="Proc. Natl. Acad. Sci. U.S.A.">
        <title>A Catalog of Tens of Thousands of Viruses from Human Metagenomes Reveals Hidden Associations with Chronic Diseases.</title>
        <authorList>
            <person name="Tisza M.J."/>
            <person name="Buck C.B."/>
        </authorList>
    </citation>
    <scope>NUCLEOTIDE SEQUENCE</scope>
    <source>
        <strain evidence="1">Ctaix4</strain>
    </source>
</reference>
<organism evidence="1">
    <name type="scientific">Caudovirales sp. ctaix4</name>
    <dbReference type="NCBI Taxonomy" id="2827635"/>
    <lineage>
        <taxon>Viruses</taxon>
        <taxon>Duplodnaviria</taxon>
        <taxon>Heunggongvirae</taxon>
        <taxon>Uroviricota</taxon>
        <taxon>Caudoviricetes</taxon>
    </lineage>
</organism>
<dbReference type="EMBL" id="BK032533">
    <property type="protein sequence ID" value="DAF46233.1"/>
    <property type="molecule type" value="Genomic_DNA"/>
</dbReference>
<name>A0A8S5S5L2_9CAUD</name>
<evidence type="ECO:0000313" key="1">
    <source>
        <dbReference type="EMBL" id="DAF46233.1"/>
    </source>
</evidence>